<dbReference type="PANTHER" id="PTHR33702:SF2">
    <property type="match status" value="1"/>
</dbReference>
<accession>A0A161ZI24</accession>
<sequence length="128" mass="14972">MASLESVRRYWKRKQYQRLDDKSNRKRKLKIARLGNRRQQGANVNETSKVMLKFISPIKLFSRFQNCRIVRLSRNIDKKLLQDDIGFSRKSRAVPVVSGPNNEVVDARLVLEIYKRLVSTGEVARLLV</sequence>
<name>A0A161ZI24_DAUCS</name>
<proteinExistence type="predicted"/>
<evidence type="ECO:0000313" key="1">
    <source>
        <dbReference type="EMBL" id="KZM86492.1"/>
    </source>
</evidence>
<reference evidence="1" key="1">
    <citation type="journal article" date="2016" name="Nat. Genet.">
        <title>A high-quality carrot genome assembly provides new insights into carotenoid accumulation and asterid genome evolution.</title>
        <authorList>
            <person name="Iorizzo M."/>
            <person name="Ellison S."/>
            <person name="Senalik D."/>
            <person name="Zeng P."/>
            <person name="Satapoomin P."/>
            <person name="Huang J."/>
            <person name="Bowman M."/>
            <person name="Iovene M."/>
            <person name="Sanseverino W."/>
            <person name="Cavagnaro P."/>
            <person name="Yildiz M."/>
            <person name="Macko-Podgorni A."/>
            <person name="Moranska E."/>
            <person name="Grzebelus E."/>
            <person name="Grzebelus D."/>
            <person name="Ashrafi H."/>
            <person name="Zheng Z."/>
            <person name="Cheng S."/>
            <person name="Spooner D."/>
            <person name="Van Deynze A."/>
            <person name="Simon P."/>
        </authorList>
    </citation>
    <scope>NUCLEOTIDE SEQUENCE [LARGE SCALE GENOMIC DNA]</scope>
    <source>
        <tissue evidence="1">Leaf</tissue>
    </source>
</reference>
<dbReference type="Gramene" id="KZM86492">
    <property type="protein sequence ID" value="KZM86492"/>
    <property type="gene ID" value="DCAR_023626"/>
</dbReference>
<gene>
    <name evidence="1" type="ORF">DCAR_023626</name>
    <name evidence="2" type="ORF">DCAR_0727098</name>
</gene>
<dbReference type="Proteomes" id="UP000077755">
    <property type="component" value="Chromosome 7"/>
</dbReference>
<dbReference type="EMBL" id="LNRQ01000007">
    <property type="protein sequence ID" value="KZM86492.1"/>
    <property type="molecule type" value="Genomic_DNA"/>
</dbReference>
<reference evidence="2" key="2">
    <citation type="submission" date="2022-03" db="EMBL/GenBank/DDBJ databases">
        <title>Draft title - Genomic analysis of global carrot germplasm unveils the trajectory of domestication and the origin of high carotenoid orange carrot.</title>
        <authorList>
            <person name="Iorizzo M."/>
            <person name="Ellison S."/>
            <person name="Senalik D."/>
            <person name="Macko-Podgorni A."/>
            <person name="Grzebelus D."/>
            <person name="Bostan H."/>
            <person name="Rolling W."/>
            <person name="Curaba J."/>
            <person name="Simon P."/>
        </authorList>
    </citation>
    <scope>NUCLEOTIDE SEQUENCE</scope>
    <source>
        <tissue evidence="2">Leaf</tissue>
    </source>
</reference>
<evidence type="ECO:0000313" key="2">
    <source>
        <dbReference type="EMBL" id="WOH07665.1"/>
    </source>
</evidence>
<dbReference type="OMA" id="ANKMANG"/>
<keyword evidence="3" id="KW-1185">Reference proteome</keyword>
<dbReference type="AlphaFoldDB" id="A0A161ZI24"/>
<evidence type="ECO:0000313" key="3">
    <source>
        <dbReference type="Proteomes" id="UP000077755"/>
    </source>
</evidence>
<organism evidence="1">
    <name type="scientific">Daucus carota subsp. sativus</name>
    <name type="common">Carrot</name>
    <dbReference type="NCBI Taxonomy" id="79200"/>
    <lineage>
        <taxon>Eukaryota</taxon>
        <taxon>Viridiplantae</taxon>
        <taxon>Streptophyta</taxon>
        <taxon>Embryophyta</taxon>
        <taxon>Tracheophyta</taxon>
        <taxon>Spermatophyta</taxon>
        <taxon>Magnoliopsida</taxon>
        <taxon>eudicotyledons</taxon>
        <taxon>Gunneridae</taxon>
        <taxon>Pentapetalae</taxon>
        <taxon>asterids</taxon>
        <taxon>campanulids</taxon>
        <taxon>Apiales</taxon>
        <taxon>Apiaceae</taxon>
        <taxon>Apioideae</taxon>
        <taxon>Scandiceae</taxon>
        <taxon>Daucinae</taxon>
        <taxon>Daucus</taxon>
        <taxon>Daucus sect. Daucus</taxon>
    </lineage>
</organism>
<protein>
    <submittedName>
        <fullName evidence="1">Uncharacterized protein</fullName>
    </submittedName>
</protein>
<dbReference type="EMBL" id="CP093349">
    <property type="protein sequence ID" value="WOH07665.1"/>
    <property type="molecule type" value="Genomic_DNA"/>
</dbReference>
<dbReference type="PANTHER" id="PTHR33702">
    <property type="entry name" value="BNAA09G40010D PROTEIN"/>
    <property type="match status" value="1"/>
</dbReference>